<dbReference type="InterPro" id="IPR011527">
    <property type="entry name" value="ABC1_TM_dom"/>
</dbReference>
<organism evidence="11 12">
    <name type="scientific">Catenovulum agarivorans DS-2</name>
    <dbReference type="NCBI Taxonomy" id="1328313"/>
    <lineage>
        <taxon>Bacteria</taxon>
        <taxon>Pseudomonadati</taxon>
        <taxon>Pseudomonadota</taxon>
        <taxon>Gammaproteobacteria</taxon>
        <taxon>Alteromonadales</taxon>
        <taxon>Alteromonadaceae</taxon>
        <taxon>Catenovulum</taxon>
    </lineage>
</organism>
<feature type="transmembrane region" description="Helical" evidence="7">
    <location>
        <begin position="417"/>
        <end position="440"/>
    </location>
</feature>
<dbReference type="SMART" id="SM00382">
    <property type="entry name" value="AAA"/>
    <property type="match status" value="1"/>
</dbReference>
<evidence type="ECO:0000256" key="7">
    <source>
        <dbReference type="SAM" id="Phobius"/>
    </source>
</evidence>
<dbReference type="CDD" id="cd18567">
    <property type="entry name" value="ABC_6TM_CvaB_RaxB_like"/>
    <property type="match status" value="1"/>
</dbReference>
<evidence type="ECO:0000256" key="2">
    <source>
        <dbReference type="ARBA" id="ARBA00022692"/>
    </source>
</evidence>
<dbReference type="PANTHER" id="PTHR24221">
    <property type="entry name" value="ATP-BINDING CASSETTE SUB-FAMILY B"/>
    <property type="match status" value="1"/>
</dbReference>
<evidence type="ECO:0000256" key="4">
    <source>
        <dbReference type="ARBA" id="ARBA00022840"/>
    </source>
</evidence>
<feature type="transmembrane region" description="Helical" evidence="7">
    <location>
        <begin position="180"/>
        <end position="201"/>
    </location>
</feature>
<evidence type="ECO:0000259" key="10">
    <source>
        <dbReference type="PROSITE" id="PS50990"/>
    </source>
</evidence>
<keyword evidence="12" id="KW-1185">Reference proteome</keyword>
<gene>
    <name evidence="11" type="ORF">DS2_13544</name>
</gene>
<dbReference type="Gene3D" id="1.20.1560.10">
    <property type="entry name" value="ABC transporter type 1, transmembrane domain"/>
    <property type="match status" value="1"/>
</dbReference>
<feature type="transmembrane region" description="Helical" evidence="7">
    <location>
        <begin position="216"/>
        <end position="237"/>
    </location>
</feature>
<dbReference type="InterPro" id="IPR003439">
    <property type="entry name" value="ABC_transporter-like_ATP-bd"/>
</dbReference>
<dbReference type="GO" id="GO:0034040">
    <property type="term" value="F:ATPase-coupled lipid transmembrane transporter activity"/>
    <property type="evidence" value="ECO:0007669"/>
    <property type="project" value="TreeGrafter"/>
</dbReference>
<dbReference type="GO" id="GO:0005524">
    <property type="term" value="F:ATP binding"/>
    <property type="evidence" value="ECO:0007669"/>
    <property type="project" value="UniProtKB-KW"/>
</dbReference>
<dbReference type="SUPFAM" id="SSF90123">
    <property type="entry name" value="ABC transporter transmembrane region"/>
    <property type="match status" value="1"/>
</dbReference>
<protein>
    <submittedName>
        <fullName evidence="11">Putative toxin secretion ABC transporter ATP-binding subunit/permease</fullName>
    </submittedName>
</protein>
<dbReference type="Pfam" id="PF00005">
    <property type="entry name" value="ABC_tran"/>
    <property type="match status" value="1"/>
</dbReference>
<dbReference type="InterPro" id="IPR005074">
    <property type="entry name" value="Peptidase_C39"/>
</dbReference>
<dbReference type="RefSeq" id="WP_051479876.1">
    <property type="nucleotide sequence ID" value="NZ_ARZY01000026.1"/>
</dbReference>
<evidence type="ECO:0000256" key="6">
    <source>
        <dbReference type="ARBA" id="ARBA00023136"/>
    </source>
</evidence>
<evidence type="ECO:0000256" key="3">
    <source>
        <dbReference type="ARBA" id="ARBA00022741"/>
    </source>
</evidence>
<dbReference type="InterPro" id="IPR003593">
    <property type="entry name" value="AAA+_ATPase"/>
</dbReference>
<feature type="transmembrane region" description="Helical" evidence="7">
    <location>
        <begin position="290"/>
        <end position="313"/>
    </location>
</feature>
<dbReference type="SUPFAM" id="SSF52540">
    <property type="entry name" value="P-loop containing nucleoside triphosphate hydrolases"/>
    <property type="match status" value="1"/>
</dbReference>
<dbReference type="PROSITE" id="PS50990">
    <property type="entry name" value="PEPTIDASE_C39"/>
    <property type="match status" value="1"/>
</dbReference>
<evidence type="ECO:0000313" key="11">
    <source>
        <dbReference type="EMBL" id="EWH09295.1"/>
    </source>
</evidence>
<evidence type="ECO:0000313" key="12">
    <source>
        <dbReference type="Proteomes" id="UP000019276"/>
    </source>
</evidence>
<feature type="domain" description="Peptidase C39" evidence="10">
    <location>
        <begin position="30"/>
        <end position="149"/>
    </location>
</feature>
<dbReference type="InterPro" id="IPR027417">
    <property type="entry name" value="P-loop_NTPase"/>
</dbReference>
<dbReference type="InterPro" id="IPR017871">
    <property type="entry name" value="ABC_transporter-like_CS"/>
</dbReference>
<feature type="domain" description="ABC transporter" evidence="8">
    <location>
        <begin position="496"/>
        <end position="710"/>
    </location>
</feature>
<dbReference type="GO" id="GO:0016887">
    <property type="term" value="F:ATP hydrolysis activity"/>
    <property type="evidence" value="ECO:0007669"/>
    <property type="project" value="InterPro"/>
</dbReference>
<evidence type="ECO:0000256" key="5">
    <source>
        <dbReference type="ARBA" id="ARBA00022989"/>
    </source>
</evidence>
<evidence type="ECO:0000259" key="9">
    <source>
        <dbReference type="PROSITE" id="PS50929"/>
    </source>
</evidence>
<dbReference type="GO" id="GO:0008233">
    <property type="term" value="F:peptidase activity"/>
    <property type="evidence" value="ECO:0007669"/>
    <property type="project" value="InterPro"/>
</dbReference>
<sequence>MECVNNKPSIEQPQTLLNFSARKKLPVILQAEAAECGLACLAMILGYHGFETDLVTMRQEHAVSLHGSTLKQVMDLAARYCLSPRALRLEPQSLSNLNTPCILHWELNHFVVLKKVAGKKVIIHDPAVGEIKLDFDVVNKLFTGVALELTPTSNFKVAKSKINLKLNQFWHRIVGLKRSLVQVFLLSLMLQIFALASPYFMQTVVDDVLLRKDGNLLLVLAFGFSLLLIIDTVVSSIRQIVIIKLSQSLNMQMAANVFRHLIHLPVDYFVKRHVGDIVSRFGSLTSIREMLTTGLISALLDGLLAAVTLIAMFMYSAKLSLIVLAIVFLYAMIRIAFYRPFRQLSEEQIVVSAKENSHFMESIRAIQTIKLFQKEVDRQSAWQNKMADVINKNIKIANWQVSYDAINKFLFGVENILVIYFAATQVMGSLMTVGMLYAFMSYKGQFVSAIGGLISKAIEFKMLGLHLNRLSDITATNPEIEQNYQNLNKIDISGCIEAKQLAYRYAESEPDVFCDLDLKINAGESVVFIGASGCGKSTLLKCLMGLIKPSQGEILVDGKPLKSLANYRNQIAAVMQDDQLLSGSILDNVTCFDSQVDMQKAVACLQFACLWEEVSHMPMQLNTLVGDMGTSLSGGQKQRVILARALYKQPKILFMDEATSHLDEVNERQINENIKQLGVTKIVVAHRQETIAYADRVIDLNKIKTSGKET</sequence>
<dbReference type="Gene3D" id="3.90.70.10">
    <property type="entry name" value="Cysteine proteinases"/>
    <property type="match status" value="1"/>
</dbReference>
<keyword evidence="3" id="KW-0547">Nucleotide-binding</keyword>
<keyword evidence="5 7" id="KW-1133">Transmembrane helix</keyword>
<dbReference type="STRING" id="1328313.DS2_13544"/>
<dbReference type="eggNOG" id="COG2274">
    <property type="taxonomic scope" value="Bacteria"/>
</dbReference>
<dbReference type="Pfam" id="PF03412">
    <property type="entry name" value="Peptidase_C39"/>
    <property type="match status" value="1"/>
</dbReference>
<proteinExistence type="predicted"/>
<dbReference type="AlphaFoldDB" id="W7QVI5"/>
<reference evidence="11 12" key="1">
    <citation type="journal article" date="2014" name="Genome Announc.">
        <title>Draft Genome Sequence of the Agar-Degrading Bacterium Catenovulum sp. Strain DS-2, Isolated from Intestines of Haliotis diversicolor.</title>
        <authorList>
            <person name="Shan D."/>
            <person name="Li X."/>
            <person name="Gu Z."/>
            <person name="Wei G."/>
            <person name="Gao Z."/>
            <person name="Shao Z."/>
        </authorList>
    </citation>
    <scope>NUCLEOTIDE SEQUENCE [LARGE SCALE GENOMIC DNA]</scope>
    <source>
        <strain evidence="11 12">DS-2</strain>
    </source>
</reference>
<dbReference type="Gene3D" id="3.40.50.300">
    <property type="entry name" value="P-loop containing nucleotide triphosphate hydrolases"/>
    <property type="match status" value="1"/>
</dbReference>
<accession>W7QVI5</accession>
<evidence type="ECO:0000256" key="1">
    <source>
        <dbReference type="ARBA" id="ARBA00004651"/>
    </source>
</evidence>
<dbReference type="PATRIC" id="fig|1328313.3.peg.2766"/>
<dbReference type="InterPro" id="IPR039421">
    <property type="entry name" value="Type_1_exporter"/>
</dbReference>
<name>W7QVI5_9ALTE</name>
<comment type="caution">
    <text evidence="11">The sequence shown here is derived from an EMBL/GenBank/DDBJ whole genome shotgun (WGS) entry which is preliminary data.</text>
</comment>
<dbReference type="PANTHER" id="PTHR24221:SF606">
    <property type="entry name" value="COLICIN V SECRETION-PROCESSING ATP-BINDING PROTEIN"/>
    <property type="match status" value="1"/>
</dbReference>
<dbReference type="PROSITE" id="PS50929">
    <property type="entry name" value="ABC_TM1F"/>
    <property type="match status" value="1"/>
</dbReference>
<evidence type="ECO:0000259" key="8">
    <source>
        <dbReference type="PROSITE" id="PS50893"/>
    </source>
</evidence>
<dbReference type="PROSITE" id="PS00211">
    <property type="entry name" value="ABC_TRANSPORTER_1"/>
    <property type="match status" value="1"/>
</dbReference>
<dbReference type="Proteomes" id="UP000019276">
    <property type="component" value="Unassembled WGS sequence"/>
</dbReference>
<dbReference type="Pfam" id="PF00664">
    <property type="entry name" value="ABC_membrane"/>
    <property type="match status" value="1"/>
</dbReference>
<dbReference type="OrthoDB" id="9806127at2"/>
<keyword evidence="6 7" id="KW-0472">Membrane</keyword>
<dbReference type="PROSITE" id="PS50893">
    <property type="entry name" value="ABC_TRANSPORTER_2"/>
    <property type="match status" value="1"/>
</dbReference>
<dbReference type="GO" id="GO:0005886">
    <property type="term" value="C:plasma membrane"/>
    <property type="evidence" value="ECO:0007669"/>
    <property type="project" value="UniProtKB-SubCell"/>
</dbReference>
<keyword evidence="2 7" id="KW-0812">Transmembrane</keyword>
<keyword evidence="4 11" id="KW-0067">ATP-binding</keyword>
<dbReference type="EMBL" id="ARZY01000026">
    <property type="protein sequence ID" value="EWH09295.1"/>
    <property type="molecule type" value="Genomic_DNA"/>
</dbReference>
<dbReference type="InterPro" id="IPR036640">
    <property type="entry name" value="ABC1_TM_sf"/>
</dbReference>
<feature type="transmembrane region" description="Helical" evidence="7">
    <location>
        <begin position="319"/>
        <end position="337"/>
    </location>
</feature>
<dbReference type="GO" id="GO:0140359">
    <property type="term" value="F:ABC-type transporter activity"/>
    <property type="evidence" value="ECO:0007669"/>
    <property type="project" value="InterPro"/>
</dbReference>
<dbReference type="GO" id="GO:0006508">
    <property type="term" value="P:proteolysis"/>
    <property type="evidence" value="ECO:0007669"/>
    <property type="project" value="InterPro"/>
</dbReference>
<comment type="subcellular location">
    <subcellularLocation>
        <location evidence="1">Cell membrane</location>
        <topology evidence="1">Multi-pass membrane protein</topology>
    </subcellularLocation>
</comment>
<feature type="domain" description="ABC transmembrane type-1" evidence="9">
    <location>
        <begin position="183"/>
        <end position="462"/>
    </location>
</feature>